<evidence type="ECO:0000313" key="2">
    <source>
        <dbReference type="Proteomes" id="UP000443153"/>
    </source>
</evidence>
<keyword evidence="2" id="KW-1185">Reference proteome</keyword>
<proteinExistence type="predicted"/>
<dbReference type="EMBL" id="WKJH01000008">
    <property type="protein sequence ID" value="MRX64705.1"/>
    <property type="molecule type" value="Genomic_DNA"/>
</dbReference>
<comment type="caution">
    <text evidence="1">The sequence shown here is derived from an EMBL/GenBank/DDBJ whole genome shotgun (WGS) entry which is preliminary data.</text>
</comment>
<reference evidence="1 2" key="1">
    <citation type="submission" date="2019-11" db="EMBL/GenBank/DDBJ databases">
        <title>Maribacter lutea sp. nov., a marine bacterium isolated from intertidal sand.</title>
        <authorList>
            <person name="Liu A."/>
        </authorList>
    </citation>
    <scope>NUCLEOTIDE SEQUENCE [LARGE SCALE GENOMIC DNA]</scope>
    <source>
        <strain evidence="1 2">RZ05</strain>
    </source>
</reference>
<accession>A0A6I2MQA3</accession>
<evidence type="ECO:0000313" key="1">
    <source>
        <dbReference type="EMBL" id="MRX64705.1"/>
    </source>
</evidence>
<dbReference type="Proteomes" id="UP000443153">
    <property type="component" value="Unassembled WGS sequence"/>
</dbReference>
<sequence>MEVDIKNIPLESYPKGITNDGFYPQNTIMIHTLAFGAETTSTKTRSLTMEQTYCYGIFSIML</sequence>
<organism evidence="1 2">
    <name type="scientific">Maribacter luteus</name>
    <dbReference type="NCBI Taxonomy" id="2594478"/>
    <lineage>
        <taxon>Bacteria</taxon>
        <taxon>Pseudomonadati</taxon>
        <taxon>Bacteroidota</taxon>
        <taxon>Flavobacteriia</taxon>
        <taxon>Flavobacteriales</taxon>
        <taxon>Flavobacteriaceae</taxon>
        <taxon>Maribacter</taxon>
    </lineage>
</organism>
<protein>
    <submittedName>
        <fullName evidence="1">Uncharacterized protein</fullName>
    </submittedName>
</protein>
<dbReference type="RefSeq" id="WP_154366840.1">
    <property type="nucleotide sequence ID" value="NZ_WKJH01000008.1"/>
</dbReference>
<gene>
    <name evidence="1" type="ORF">GJ691_11035</name>
</gene>
<dbReference type="AlphaFoldDB" id="A0A6I2MQA3"/>
<name>A0A6I2MQA3_9FLAO</name>